<dbReference type="AlphaFoldDB" id="A0AAV0BDL6"/>
<evidence type="ECO:0000313" key="3">
    <source>
        <dbReference type="EMBL" id="CAH7684544.1"/>
    </source>
</evidence>
<feature type="compositionally biased region" description="Basic and acidic residues" evidence="1">
    <location>
        <begin position="549"/>
        <end position="562"/>
    </location>
</feature>
<dbReference type="EMBL" id="CALTRL010005478">
    <property type="protein sequence ID" value="CAH7684544.1"/>
    <property type="molecule type" value="Genomic_DNA"/>
</dbReference>
<feature type="compositionally biased region" description="Basic and acidic residues" evidence="1">
    <location>
        <begin position="499"/>
        <end position="536"/>
    </location>
</feature>
<evidence type="ECO:0000313" key="4">
    <source>
        <dbReference type="Proteomes" id="UP001153365"/>
    </source>
</evidence>
<proteinExistence type="predicted"/>
<reference evidence="2" key="1">
    <citation type="submission" date="2022-06" db="EMBL/GenBank/DDBJ databases">
        <authorList>
            <consortium name="SYNGENTA / RWTH Aachen University"/>
        </authorList>
    </citation>
    <scope>NUCLEOTIDE SEQUENCE</scope>
</reference>
<feature type="region of interest" description="Disordered" evidence="1">
    <location>
        <begin position="432"/>
        <end position="603"/>
    </location>
</feature>
<feature type="compositionally biased region" description="Polar residues" evidence="1">
    <location>
        <begin position="432"/>
        <end position="472"/>
    </location>
</feature>
<evidence type="ECO:0000256" key="1">
    <source>
        <dbReference type="SAM" id="MobiDB-lite"/>
    </source>
</evidence>
<feature type="compositionally biased region" description="Low complexity" evidence="1">
    <location>
        <begin position="578"/>
        <end position="596"/>
    </location>
</feature>
<gene>
    <name evidence="2" type="ORF">PPACK8108_LOCUS17816</name>
    <name evidence="3" type="ORF">PPACK8108_LOCUS18770</name>
</gene>
<dbReference type="Proteomes" id="UP001153365">
    <property type="component" value="Unassembled WGS sequence"/>
</dbReference>
<keyword evidence="4" id="KW-1185">Reference proteome</keyword>
<dbReference type="EMBL" id="CALTRL010005049">
    <property type="protein sequence ID" value="CAH7683956.1"/>
    <property type="molecule type" value="Genomic_DNA"/>
</dbReference>
<name>A0AAV0BDL6_PHAPC</name>
<evidence type="ECO:0000313" key="2">
    <source>
        <dbReference type="EMBL" id="CAH7683956.1"/>
    </source>
</evidence>
<sequence length="603" mass="68563">MRNKETRKATKTDEIPQSNLLLSRALIKSLGWSWPPLTGKTVGQCLPQGVIITFRSLDRALQRSLLNFGQQVLRDDITQEEKEKLYRLSWDIRRLLIDTLALIHTPEGFDPSADQFWYFDGSSELIWLRLNPGRLESQESTKEIDYPTSITFSTTHPLEGSGIHPCHPRAEKRTIDVCQAPSEGYWLLGFQDCCNPFHHINFSRLQRFASVRISPHVNTLGMLWLENGRPGPKNRILFQKTASEEDLAMFLWPQFQSLHYKALEKLPETPKIPIFQDDVVEICNEDRLLLFTTCYRSHRVHISLQLTIKFHWASEDKQQAKLKNWSSNCELWPNPAERYSHYIKRPLIYPSSIETDILSETTDGSRKGLQLVQIPNEIKSEKNVHENVTALNQDGDYISNDENTVCDDINYDVVGSFEKPDPEAEKVEIENQNSIKQSSRLKSASKQSAITRSEKLATSSPIQPAKTTTANSALIEAPKENTIETTTKPPTASRKRGRPKDSLKESSKSNETIKLRKSTRLEECSNNKATRDEGVTRRKTITSAEAPEVDGKRKINPPRRENLSSGTNSTDYNSAHPCCTSTNSSTSSSFSSTCRKSSLRRLR</sequence>
<protein>
    <submittedName>
        <fullName evidence="2">Expressed protein</fullName>
    </submittedName>
</protein>
<comment type="caution">
    <text evidence="2">The sequence shown here is derived from an EMBL/GenBank/DDBJ whole genome shotgun (WGS) entry which is preliminary data.</text>
</comment>
<accession>A0AAV0BDL6</accession>
<feature type="compositionally biased region" description="Polar residues" evidence="1">
    <location>
        <begin position="563"/>
        <end position="573"/>
    </location>
</feature>
<organism evidence="2 4">
    <name type="scientific">Phakopsora pachyrhizi</name>
    <name type="common">Asian soybean rust disease fungus</name>
    <dbReference type="NCBI Taxonomy" id="170000"/>
    <lineage>
        <taxon>Eukaryota</taxon>
        <taxon>Fungi</taxon>
        <taxon>Dikarya</taxon>
        <taxon>Basidiomycota</taxon>
        <taxon>Pucciniomycotina</taxon>
        <taxon>Pucciniomycetes</taxon>
        <taxon>Pucciniales</taxon>
        <taxon>Phakopsoraceae</taxon>
        <taxon>Phakopsora</taxon>
    </lineage>
</organism>